<dbReference type="InterPro" id="IPR050811">
    <property type="entry name" value="Phosphate_ABC_transporter"/>
</dbReference>
<feature type="transmembrane region" description="Helical" evidence="3">
    <location>
        <begin position="6"/>
        <end position="29"/>
    </location>
</feature>
<protein>
    <submittedName>
        <fullName evidence="5">Substrate-binding domain-containing protein</fullName>
    </submittedName>
</protein>
<evidence type="ECO:0000313" key="5">
    <source>
        <dbReference type="EMBL" id="MCK9876677.1"/>
    </source>
</evidence>
<accession>A0ABT0JYQ5</accession>
<feature type="region of interest" description="Disordered" evidence="2">
    <location>
        <begin position="488"/>
        <end position="509"/>
    </location>
</feature>
<dbReference type="EMBL" id="JALKFT010000011">
    <property type="protein sequence ID" value="MCK9876677.1"/>
    <property type="molecule type" value="Genomic_DNA"/>
</dbReference>
<dbReference type="PANTHER" id="PTHR30570:SF1">
    <property type="entry name" value="PHOSPHATE-BINDING PROTEIN PSTS"/>
    <property type="match status" value="1"/>
</dbReference>
<evidence type="ECO:0000256" key="3">
    <source>
        <dbReference type="SAM" id="Phobius"/>
    </source>
</evidence>
<sequence>MADWWSTSNVVAVLTAVLGVGTSVAAVWYERRPRRRQLGYRVQMAIRLGGGSRGGRGQAVFGQFTNLPGISDATLVLLRIENYGAQSISESDYTNNGPHGLTVDVADLTVRSVVVIPDPDELHLLGHFSAPDSLRYGDNLLQLPRVPLNPGQHYKLLILLSGGGAGSDLHVRGGIRDGGIVETESVSVDDKPQRFSRPARLIMVMLTACVVALAAIILIPGDGGRTRVGCVGGRLTIAGSTAFAPIARAAADRYQRDCPGATIVMDARGSEAGLRKLTAGREPRTDLIAFSDGRVQTGASPRLWGQAAALSVFALVVNNHLAVSNLTSGQIRALYTADPAGRITDWSRISPRDPVPVAALSRTGDSGTRQAFDALFLRGDAEPATSSPGGCLGDGAAGGQAVYCQLASSAEIAGRVAALPGAVGYVDLRAARNTPNVHPVSIDGHAPSIHDSGYRFTEIEYAYTDGRPVPGSLADAFLSYLITGPGRSDLTTDDDQPCYTPDNLPRCRG</sequence>
<dbReference type="Proteomes" id="UP001201873">
    <property type="component" value="Unassembled WGS sequence"/>
</dbReference>
<dbReference type="RefSeq" id="WP_248824907.1">
    <property type="nucleotide sequence ID" value="NZ_JALKFT010000011.1"/>
</dbReference>
<keyword evidence="3" id="KW-0472">Membrane</keyword>
<name>A0ABT0JYQ5_9ACTN</name>
<reference evidence="5 6" key="1">
    <citation type="submission" date="2022-04" db="EMBL/GenBank/DDBJ databases">
        <title>Genome diversity in the genus Frankia.</title>
        <authorList>
            <person name="Carlos-Shanley C."/>
            <person name="Hahn D."/>
        </authorList>
    </citation>
    <scope>NUCLEOTIDE SEQUENCE [LARGE SCALE GENOMIC DNA]</scope>
    <source>
        <strain evidence="5 6">Ag45/Mut15</strain>
    </source>
</reference>
<keyword evidence="1" id="KW-0732">Signal</keyword>
<proteinExistence type="predicted"/>
<evidence type="ECO:0000256" key="1">
    <source>
        <dbReference type="ARBA" id="ARBA00022729"/>
    </source>
</evidence>
<dbReference type="SUPFAM" id="SSF53850">
    <property type="entry name" value="Periplasmic binding protein-like II"/>
    <property type="match status" value="1"/>
</dbReference>
<keyword evidence="3" id="KW-1133">Transmembrane helix</keyword>
<feature type="transmembrane region" description="Helical" evidence="3">
    <location>
        <begin position="201"/>
        <end position="221"/>
    </location>
</feature>
<comment type="caution">
    <text evidence="5">The sequence shown here is derived from an EMBL/GenBank/DDBJ whole genome shotgun (WGS) entry which is preliminary data.</text>
</comment>
<evidence type="ECO:0000313" key="6">
    <source>
        <dbReference type="Proteomes" id="UP001201873"/>
    </source>
</evidence>
<dbReference type="Pfam" id="PF12849">
    <property type="entry name" value="PBP_like_2"/>
    <property type="match status" value="1"/>
</dbReference>
<keyword evidence="6" id="KW-1185">Reference proteome</keyword>
<dbReference type="Gene3D" id="3.40.190.10">
    <property type="entry name" value="Periplasmic binding protein-like II"/>
    <property type="match status" value="2"/>
</dbReference>
<organism evidence="5 6">
    <name type="scientific">Frankia umida</name>
    <dbReference type="NCBI Taxonomy" id="573489"/>
    <lineage>
        <taxon>Bacteria</taxon>
        <taxon>Bacillati</taxon>
        <taxon>Actinomycetota</taxon>
        <taxon>Actinomycetes</taxon>
        <taxon>Frankiales</taxon>
        <taxon>Frankiaceae</taxon>
        <taxon>Frankia</taxon>
    </lineage>
</organism>
<dbReference type="InterPro" id="IPR024370">
    <property type="entry name" value="PBP_domain"/>
</dbReference>
<evidence type="ECO:0000259" key="4">
    <source>
        <dbReference type="Pfam" id="PF12849"/>
    </source>
</evidence>
<dbReference type="PANTHER" id="PTHR30570">
    <property type="entry name" value="PERIPLASMIC PHOSPHATE BINDING COMPONENT OF PHOSPHATE ABC TRANSPORTER"/>
    <property type="match status" value="1"/>
</dbReference>
<evidence type="ECO:0000256" key="2">
    <source>
        <dbReference type="SAM" id="MobiDB-lite"/>
    </source>
</evidence>
<feature type="domain" description="PBP" evidence="4">
    <location>
        <begin position="231"/>
        <end position="482"/>
    </location>
</feature>
<gene>
    <name evidence="5" type="ORF">MXD59_12960</name>
</gene>
<keyword evidence="3" id="KW-0812">Transmembrane</keyword>